<evidence type="ECO:0000313" key="2">
    <source>
        <dbReference type="EMBL" id="GCF06762.1"/>
    </source>
</evidence>
<dbReference type="OrthoDB" id="148219at2"/>
<dbReference type="AlphaFoldDB" id="A0A5A5T5V9"/>
<accession>A0A5A5T5V9</accession>
<sequence>MELWTNSDEQDQSLTGAAEGSHPLALHGTRRPTNRAILSWLRGWLLQSYVAPYCHSLGDSRIFRRCYWIDALGGYDARSLRLPAATTATRKEERQASSRNGKRVAKKEIVPVAPALQPVVTLAQQLVRENQPVTLYGLLLSNGSSKSSKRSARRQQAEEAGILLPKESGIVATGWREGAAAILKEIEPAPAILLLDPLTMSNEQLAPLYQRTVPTELLFCLSHHQISIQLQAATKLPEQATALTSLLRSDRWKSLPTEGGEVVKGFLELLTASMQRHYQWTPQHIALSIPNGPASTIPIPYTLIFASRRQDSLLIMNDALCLYQRQTYQQSYSGVLGEEWFAHQAQQRLEEDLNQLPRHIQQQGIVSRIRRWPDLRQQLILKEFGHFTRQEYDQSIQQLIVQQEVRCTWRQTSTHTEAAGPRIPDNGDTLHWR</sequence>
<dbReference type="Proteomes" id="UP000322530">
    <property type="component" value="Unassembled WGS sequence"/>
</dbReference>
<evidence type="ECO:0000313" key="3">
    <source>
        <dbReference type="Proteomes" id="UP000322530"/>
    </source>
</evidence>
<dbReference type="RefSeq" id="WP_149399661.1">
    <property type="nucleotide sequence ID" value="NZ_BIXY01000002.1"/>
</dbReference>
<feature type="region of interest" description="Disordered" evidence="1">
    <location>
        <begin position="412"/>
        <end position="433"/>
    </location>
</feature>
<reference evidence="2 3" key="1">
    <citation type="submission" date="2019-01" db="EMBL/GenBank/DDBJ databases">
        <title>Draft genome sequence of Dictyobacter sp. Uno17.</title>
        <authorList>
            <person name="Wang C.M."/>
            <person name="Zheng Y."/>
            <person name="Sakai Y."/>
            <person name="Abe K."/>
            <person name="Yokota A."/>
            <person name="Yabe S."/>
        </authorList>
    </citation>
    <scope>NUCLEOTIDE SEQUENCE [LARGE SCALE GENOMIC DNA]</scope>
    <source>
        <strain evidence="2 3">Uno17</strain>
    </source>
</reference>
<protein>
    <submittedName>
        <fullName evidence="2">Uncharacterized protein</fullName>
    </submittedName>
</protein>
<comment type="caution">
    <text evidence="2">The sequence shown here is derived from an EMBL/GenBank/DDBJ whole genome shotgun (WGS) entry which is preliminary data.</text>
</comment>
<feature type="region of interest" description="Disordered" evidence="1">
    <location>
        <begin position="1"/>
        <end position="28"/>
    </location>
</feature>
<proteinExistence type="predicted"/>
<keyword evidence="3" id="KW-1185">Reference proteome</keyword>
<dbReference type="EMBL" id="BIXY01000002">
    <property type="protein sequence ID" value="GCF06762.1"/>
    <property type="molecule type" value="Genomic_DNA"/>
</dbReference>
<feature type="compositionally biased region" description="Polar residues" evidence="1">
    <location>
        <begin position="1"/>
        <end position="15"/>
    </location>
</feature>
<evidence type="ECO:0000256" key="1">
    <source>
        <dbReference type="SAM" id="MobiDB-lite"/>
    </source>
</evidence>
<name>A0A5A5T5V9_9CHLR</name>
<gene>
    <name evidence="2" type="ORF">KDI_03260</name>
</gene>
<organism evidence="2 3">
    <name type="scientific">Dictyobacter arantiisoli</name>
    <dbReference type="NCBI Taxonomy" id="2014874"/>
    <lineage>
        <taxon>Bacteria</taxon>
        <taxon>Bacillati</taxon>
        <taxon>Chloroflexota</taxon>
        <taxon>Ktedonobacteria</taxon>
        <taxon>Ktedonobacterales</taxon>
        <taxon>Dictyobacteraceae</taxon>
        <taxon>Dictyobacter</taxon>
    </lineage>
</organism>